<dbReference type="Pfam" id="PF00534">
    <property type="entry name" value="Glycos_transf_1"/>
    <property type="match status" value="1"/>
</dbReference>
<evidence type="ECO:0000259" key="1">
    <source>
        <dbReference type="Pfam" id="PF00534"/>
    </source>
</evidence>
<dbReference type="PANTHER" id="PTHR12526">
    <property type="entry name" value="GLYCOSYLTRANSFERASE"/>
    <property type="match status" value="1"/>
</dbReference>
<keyword evidence="3" id="KW-0808">Transferase</keyword>
<accession>A0ABW5B844</accession>
<dbReference type="Proteomes" id="UP001597414">
    <property type="component" value="Unassembled WGS sequence"/>
</dbReference>
<keyword evidence="4" id="KW-1185">Reference proteome</keyword>
<protein>
    <submittedName>
        <fullName evidence="3">Glycosyltransferase</fullName>
        <ecNumber evidence="3">2.4.-.-</ecNumber>
    </submittedName>
</protein>
<dbReference type="SUPFAM" id="SSF53756">
    <property type="entry name" value="UDP-Glycosyltransferase/glycogen phosphorylase"/>
    <property type="match status" value="1"/>
</dbReference>
<reference evidence="4" key="1">
    <citation type="journal article" date="2019" name="Int. J. Syst. Evol. Microbiol.">
        <title>The Global Catalogue of Microorganisms (GCM) 10K type strain sequencing project: providing services to taxonomists for standard genome sequencing and annotation.</title>
        <authorList>
            <consortium name="The Broad Institute Genomics Platform"/>
            <consortium name="The Broad Institute Genome Sequencing Center for Infectious Disease"/>
            <person name="Wu L."/>
            <person name="Ma J."/>
        </authorList>
    </citation>
    <scope>NUCLEOTIDE SEQUENCE [LARGE SCALE GENOMIC DNA]</scope>
    <source>
        <strain evidence="4">KCTC 19812</strain>
    </source>
</reference>
<gene>
    <name evidence="3" type="ORF">ACFSKV_09690</name>
</gene>
<feature type="domain" description="Glycosyl transferase family 1" evidence="1">
    <location>
        <begin position="177"/>
        <end position="335"/>
    </location>
</feature>
<evidence type="ECO:0000259" key="2">
    <source>
        <dbReference type="Pfam" id="PF13439"/>
    </source>
</evidence>
<feature type="domain" description="Glycosyltransferase subfamily 4-like N-terminal" evidence="2">
    <location>
        <begin position="14"/>
        <end position="170"/>
    </location>
</feature>
<evidence type="ECO:0000313" key="3">
    <source>
        <dbReference type="EMBL" id="MFD2201840.1"/>
    </source>
</evidence>
<dbReference type="EC" id="2.4.-.-" evidence="3"/>
<dbReference type="Pfam" id="PF13439">
    <property type="entry name" value="Glyco_transf_4"/>
    <property type="match status" value="1"/>
</dbReference>
<dbReference type="InterPro" id="IPR001296">
    <property type="entry name" value="Glyco_trans_1"/>
</dbReference>
<keyword evidence="3" id="KW-0328">Glycosyltransferase</keyword>
<dbReference type="InterPro" id="IPR028098">
    <property type="entry name" value="Glyco_trans_4-like_N"/>
</dbReference>
<sequence length="355" mass="40400">MPKICIISPSLKLGGIERALTVLAKQFVEKGFQVDFVCCLAGEHFYVLPGSVAIHEPDFRRTSSFLNKLFYYPRLLVYIRLKVKDINPDRVLVFGDWFSPVTLLALLGTKYPVYISDRTIPDYKFKFPIPQLKKWLYPKSKGFIAQTQRAKDFKETLFGNKLNIKIIPNALPDLKFPEANREKFILYAGRFAWEKDPEIIIRSMPKVFEVFPDWKLVMAGSGPLLESMRNLVKELNLEENVLFLGKVNKVERLFAKSSILVLPSVVEGFPNTLIEGMSACLPCICFSDIPYEDIVTPGLDGVVLDRRDPELLADSIITLINKSELRKDLGKEASKVKERFSASTIADHVISFMKL</sequence>
<dbReference type="Gene3D" id="3.40.50.2000">
    <property type="entry name" value="Glycogen Phosphorylase B"/>
    <property type="match status" value="2"/>
</dbReference>
<dbReference type="EMBL" id="JBHUIV010000016">
    <property type="protein sequence ID" value="MFD2201840.1"/>
    <property type="molecule type" value="Genomic_DNA"/>
</dbReference>
<name>A0ABW5B844_9BACT</name>
<dbReference type="GO" id="GO:0016757">
    <property type="term" value="F:glycosyltransferase activity"/>
    <property type="evidence" value="ECO:0007669"/>
    <property type="project" value="UniProtKB-KW"/>
</dbReference>
<comment type="caution">
    <text evidence="3">The sequence shown here is derived from an EMBL/GenBank/DDBJ whole genome shotgun (WGS) entry which is preliminary data.</text>
</comment>
<evidence type="ECO:0000313" key="4">
    <source>
        <dbReference type="Proteomes" id="UP001597414"/>
    </source>
</evidence>
<proteinExistence type="predicted"/>
<dbReference type="RefSeq" id="WP_380801906.1">
    <property type="nucleotide sequence ID" value="NZ_JBHUIV010000016.1"/>
</dbReference>
<organism evidence="3 4">
    <name type="scientific">Shivajiella indica</name>
    <dbReference type="NCBI Taxonomy" id="872115"/>
    <lineage>
        <taxon>Bacteria</taxon>
        <taxon>Pseudomonadati</taxon>
        <taxon>Bacteroidota</taxon>
        <taxon>Cytophagia</taxon>
        <taxon>Cytophagales</taxon>
        <taxon>Cyclobacteriaceae</taxon>
        <taxon>Shivajiella</taxon>
    </lineage>
</organism>